<evidence type="ECO:0000313" key="2">
    <source>
        <dbReference type="Proteomes" id="UP000829925"/>
    </source>
</evidence>
<organism evidence="1 2">
    <name type="scientific">Hymenobacter aerilatus</name>
    <dbReference type="NCBI Taxonomy" id="2932251"/>
    <lineage>
        <taxon>Bacteria</taxon>
        <taxon>Pseudomonadati</taxon>
        <taxon>Bacteroidota</taxon>
        <taxon>Cytophagia</taxon>
        <taxon>Cytophagales</taxon>
        <taxon>Hymenobacteraceae</taxon>
        <taxon>Hymenobacter</taxon>
    </lineage>
</organism>
<evidence type="ECO:0000313" key="1">
    <source>
        <dbReference type="EMBL" id="UOR06276.1"/>
    </source>
</evidence>
<dbReference type="EMBL" id="CP095053">
    <property type="protein sequence ID" value="UOR06276.1"/>
    <property type="molecule type" value="Genomic_DNA"/>
</dbReference>
<dbReference type="RefSeq" id="WP_245095219.1">
    <property type="nucleotide sequence ID" value="NZ_CP095053.1"/>
</dbReference>
<keyword evidence="2" id="KW-1185">Reference proteome</keyword>
<dbReference type="KEGG" id="haei:MUN82_04070"/>
<protein>
    <submittedName>
        <fullName evidence="1">Uncharacterized protein</fullName>
    </submittedName>
</protein>
<proteinExistence type="predicted"/>
<dbReference type="AlphaFoldDB" id="A0A8T9T2E6"/>
<dbReference type="Proteomes" id="UP000829925">
    <property type="component" value="Chromosome"/>
</dbReference>
<name>A0A8T9T2E6_9BACT</name>
<accession>A0A8T9T2E6</accession>
<reference evidence="1 2" key="1">
    <citation type="submission" date="2022-04" db="EMBL/GenBank/DDBJ databases">
        <title>Hymenobacter sp. isolated from the air.</title>
        <authorList>
            <person name="Won M."/>
            <person name="Lee C.-M."/>
            <person name="Woen H.-Y."/>
            <person name="Kwon S.-W."/>
        </authorList>
    </citation>
    <scope>NUCLEOTIDE SEQUENCE [LARGE SCALE GENOMIC DNA]</scope>
    <source>
        <strain evidence="2">5413 J-13</strain>
    </source>
</reference>
<gene>
    <name evidence="1" type="ORF">MUN82_04070</name>
</gene>
<sequence>MKTNVVMLSPDRELFGIKIRQESKTGHLNLSDLQAAYAVAREEYGWSEKRIDHILPQVENRERVYYLLQELKIINVDFHTFIEEIEKQGIYKYLKACKSYKTTGARQTKTTWCNPYIWSLVAMELNPMIYAKTVIWLTDALLLNRIEAGNMYRGLSAAIANFTKPDYAAVARALNLIVFGKHEAGIRQLGTAAELKELTSLEENMAFSIKMGFIRTQDQLLEVLRNVWCDKFNKGVLAA</sequence>